<dbReference type="GeneTree" id="ENSGT01150000286916"/>
<name>A0A9L0RRL9_HORSE</name>
<organism evidence="1 2">
    <name type="scientific">Equus caballus</name>
    <name type="common">Horse</name>
    <dbReference type="NCBI Taxonomy" id="9796"/>
    <lineage>
        <taxon>Eukaryota</taxon>
        <taxon>Metazoa</taxon>
        <taxon>Chordata</taxon>
        <taxon>Craniata</taxon>
        <taxon>Vertebrata</taxon>
        <taxon>Euteleostomi</taxon>
        <taxon>Mammalia</taxon>
        <taxon>Eutheria</taxon>
        <taxon>Laurasiatheria</taxon>
        <taxon>Perissodactyla</taxon>
        <taxon>Equidae</taxon>
        <taxon>Equus</taxon>
    </lineage>
</organism>
<protein>
    <submittedName>
        <fullName evidence="1">Uncharacterized protein</fullName>
    </submittedName>
</protein>
<reference evidence="1" key="2">
    <citation type="submission" date="2025-08" db="UniProtKB">
        <authorList>
            <consortium name="Ensembl"/>
        </authorList>
    </citation>
    <scope>IDENTIFICATION</scope>
    <source>
        <strain evidence="1">Thoroughbred</strain>
    </source>
</reference>
<evidence type="ECO:0000313" key="2">
    <source>
        <dbReference type="Proteomes" id="UP000002281"/>
    </source>
</evidence>
<accession>A0A9L0RRL9</accession>
<evidence type="ECO:0000313" key="1">
    <source>
        <dbReference type="Ensembl" id="ENSECAP00000065376.1"/>
    </source>
</evidence>
<dbReference type="AlphaFoldDB" id="A0A9L0RRL9"/>
<keyword evidence="2" id="KW-1185">Reference proteome</keyword>
<reference evidence="1" key="3">
    <citation type="submission" date="2025-09" db="UniProtKB">
        <authorList>
            <consortium name="Ensembl"/>
        </authorList>
    </citation>
    <scope>IDENTIFICATION</scope>
    <source>
        <strain evidence="1">Thoroughbred</strain>
    </source>
</reference>
<reference evidence="1 2" key="1">
    <citation type="journal article" date="2009" name="Science">
        <title>Genome sequence, comparative analysis, and population genetics of the domestic horse.</title>
        <authorList>
            <consortium name="Broad Institute Genome Sequencing Platform"/>
            <consortium name="Broad Institute Whole Genome Assembly Team"/>
            <person name="Wade C.M."/>
            <person name="Giulotto E."/>
            <person name="Sigurdsson S."/>
            <person name="Zoli M."/>
            <person name="Gnerre S."/>
            <person name="Imsland F."/>
            <person name="Lear T.L."/>
            <person name="Adelson D.L."/>
            <person name="Bailey E."/>
            <person name="Bellone R.R."/>
            <person name="Bloecker H."/>
            <person name="Distl O."/>
            <person name="Edgar R.C."/>
            <person name="Garber M."/>
            <person name="Leeb T."/>
            <person name="Mauceli E."/>
            <person name="MacLeod J.N."/>
            <person name="Penedo M.C.T."/>
            <person name="Raison J.M."/>
            <person name="Sharpe T."/>
            <person name="Vogel J."/>
            <person name="Andersson L."/>
            <person name="Antczak D.F."/>
            <person name="Biagi T."/>
            <person name="Binns M.M."/>
            <person name="Chowdhary B.P."/>
            <person name="Coleman S.J."/>
            <person name="Della Valle G."/>
            <person name="Fryc S."/>
            <person name="Guerin G."/>
            <person name="Hasegawa T."/>
            <person name="Hill E.W."/>
            <person name="Jurka J."/>
            <person name="Kiialainen A."/>
            <person name="Lindgren G."/>
            <person name="Liu J."/>
            <person name="Magnani E."/>
            <person name="Mickelson J.R."/>
            <person name="Murray J."/>
            <person name="Nergadze S.G."/>
            <person name="Onofrio R."/>
            <person name="Pedroni S."/>
            <person name="Piras M.F."/>
            <person name="Raudsepp T."/>
            <person name="Rocchi M."/>
            <person name="Roeed K.H."/>
            <person name="Ryder O.A."/>
            <person name="Searle S."/>
            <person name="Skow L."/>
            <person name="Swinburne J.E."/>
            <person name="Syvaenen A.C."/>
            <person name="Tozaki T."/>
            <person name="Valberg S.J."/>
            <person name="Vaudin M."/>
            <person name="White J.R."/>
            <person name="Zody M.C."/>
            <person name="Lander E.S."/>
            <person name="Lindblad-Toh K."/>
        </authorList>
    </citation>
    <scope>NUCLEOTIDE SEQUENCE [LARGE SCALE GENOMIC DNA]</scope>
    <source>
        <strain evidence="1 2">Thoroughbred</strain>
    </source>
</reference>
<sequence>MSKGCEHFPKEDIHVANGHMKRYSTSLIISEMQTKTMMRYHLKPVRMAIINKTRNNKYWRGCGEKGTLIHCWWECKLVQPLWQTVWRCLKNLRIELPYDPAIPFLDIYPKNMQSIIQKDICTYVFIAALFTIDKTWKQLKCPSMGEWIKMWYIYTVEYYSTIKKMKSWHLQQHNGPHRYYGK</sequence>
<proteinExistence type="predicted"/>
<dbReference type="Ensembl" id="ENSECAT00000132854.1">
    <property type="protein sequence ID" value="ENSECAP00000065376.1"/>
    <property type="gene ID" value="ENSECAG00000045148.1"/>
</dbReference>
<dbReference type="Proteomes" id="UP000002281">
    <property type="component" value="Chromosome 17"/>
</dbReference>